<dbReference type="Gene3D" id="1.10.287.950">
    <property type="entry name" value="Methyl-accepting chemotaxis protein"/>
    <property type="match status" value="1"/>
</dbReference>
<keyword evidence="8" id="KW-0807">Transducer</keyword>
<evidence type="ECO:0000256" key="6">
    <source>
        <dbReference type="ARBA" id="ARBA00023136"/>
    </source>
</evidence>
<evidence type="ECO:0000256" key="1">
    <source>
        <dbReference type="ARBA" id="ARBA00004651"/>
    </source>
</evidence>
<dbReference type="CDD" id="cd11386">
    <property type="entry name" value="MCP_signal"/>
    <property type="match status" value="1"/>
</dbReference>
<organism evidence="11 12">
    <name type="scientific">Undibacterium griseum</name>
    <dbReference type="NCBI Taxonomy" id="2762295"/>
    <lineage>
        <taxon>Bacteria</taxon>
        <taxon>Pseudomonadati</taxon>
        <taxon>Pseudomonadota</taxon>
        <taxon>Betaproteobacteria</taxon>
        <taxon>Burkholderiales</taxon>
        <taxon>Oxalobacteraceae</taxon>
        <taxon>Undibacterium</taxon>
    </lineage>
</organism>
<evidence type="ECO:0000313" key="11">
    <source>
        <dbReference type="EMBL" id="MBC3885079.1"/>
    </source>
</evidence>
<protein>
    <submittedName>
        <fullName evidence="11">Cache domain-containing protein</fullName>
    </submittedName>
</protein>
<dbReference type="Proteomes" id="UP000613113">
    <property type="component" value="Unassembled WGS sequence"/>
</dbReference>
<evidence type="ECO:0000313" key="12">
    <source>
        <dbReference type="Proteomes" id="UP000613113"/>
    </source>
</evidence>
<dbReference type="RefSeq" id="WP_186862619.1">
    <property type="nucleotide sequence ID" value="NZ_JACOGC010000002.1"/>
</dbReference>
<dbReference type="PROSITE" id="PS50111">
    <property type="entry name" value="CHEMOTAXIS_TRANSDUC_2"/>
    <property type="match status" value="1"/>
</dbReference>
<evidence type="ECO:0000256" key="2">
    <source>
        <dbReference type="ARBA" id="ARBA00022475"/>
    </source>
</evidence>
<comment type="similarity">
    <text evidence="7">Belongs to the methyl-accepting chemotaxis (MCP) protein family.</text>
</comment>
<dbReference type="Pfam" id="PF17200">
    <property type="entry name" value="sCache_2"/>
    <property type="match status" value="1"/>
</dbReference>
<evidence type="ECO:0000256" key="4">
    <source>
        <dbReference type="ARBA" id="ARBA00022692"/>
    </source>
</evidence>
<keyword evidence="3" id="KW-0488">Methylation</keyword>
<dbReference type="InterPro" id="IPR004090">
    <property type="entry name" value="Chemotax_Me-accpt_rcpt"/>
</dbReference>
<name>A0ABR6YMF2_9BURK</name>
<keyword evidence="4 9" id="KW-0812">Transmembrane</keyword>
<dbReference type="SMART" id="SM00283">
    <property type="entry name" value="MA"/>
    <property type="match status" value="1"/>
</dbReference>
<reference evidence="11 12" key="1">
    <citation type="submission" date="2020-08" db="EMBL/GenBank/DDBJ databases">
        <title>Novel species isolated from subtropical streams in China.</title>
        <authorList>
            <person name="Lu H."/>
        </authorList>
    </citation>
    <scope>NUCLEOTIDE SEQUENCE [LARGE SCALE GENOMIC DNA]</scope>
    <source>
        <strain evidence="11 12">FT31W</strain>
    </source>
</reference>
<dbReference type="Gene3D" id="3.30.450.20">
    <property type="entry name" value="PAS domain"/>
    <property type="match status" value="1"/>
</dbReference>
<dbReference type="Pfam" id="PF00015">
    <property type="entry name" value="MCPsignal"/>
    <property type="match status" value="1"/>
</dbReference>
<accession>A0ABR6YMF2</accession>
<keyword evidence="6 9" id="KW-0472">Membrane</keyword>
<keyword evidence="5 9" id="KW-1133">Transmembrane helix</keyword>
<dbReference type="SMART" id="SM01049">
    <property type="entry name" value="Cache_2"/>
    <property type="match status" value="1"/>
</dbReference>
<keyword evidence="12" id="KW-1185">Reference proteome</keyword>
<proteinExistence type="inferred from homology"/>
<dbReference type="InterPro" id="IPR004089">
    <property type="entry name" value="MCPsignal_dom"/>
</dbReference>
<dbReference type="PANTHER" id="PTHR43531:SF14">
    <property type="entry name" value="METHYL-ACCEPTING CHEMOTAXIS PROTEIN I-RELATED"/>
    <property type="match status" value="1"/>
</dbReference>
<dbReference type="InterPro" id="IPR051310">
    <property type="entry name" value="MCP_chemotaxis"/>
</dbReference>
<evidence type="ECO:0000256" key="9">
    <source>
        <dbReference type="SAM" id="Phobius"/>
    </source>
</evidence>
<feature type="domain" description="Methyl-accepting transducer" evidence="10">
    <location>
        <begin position="276"/>
        <end position="505"/>
    </location>
</feature>
<evidence type="ECO:0000256" key="3">
    <source>
        <dbReference type="ARBA" id="ARBA00022481"/>
    </source>
</evidence>
<evidence type="ECO:0000256" key="7">
    <source>
        <dbReference type="ARBA" id="ARBA00029447"/>
    </source>
</evidence>
<evidence type="ECO:0000259" key="10">
    <source>
        <dbReference type="PROSITE" id="PS50111"/>
    </source>
</evidence>
<dbReference type="PANTHER" id="PTHR43531">
    <property type="entry name" value="PROTEIN ICFG"/>
    <property type="match status" value="1"/>
</dbReference>
<dbReference type="PRINTS" id="PR00260">
    <property type="entry name" value="CHEMTRNSDUCR"/>
</dbReference>
<feature type="transmembrane region" description="Helical" evidence="9">
    <location>
        <begin position="16"/>
        <end position="36"/>
    </location>
</feature>
<evidence type="ECO:0000256" key="8">
    <source>
        <dbReference type="PROSITE-ProRule" id="PRU00284"/>
    </source>
</evidence>
<comment type="subcellular location">
    <subcellularLocation>
        <location evidence="1">Cell membrane</location>
        <topology evidence="1">Multi-pass membrane protein</topology>
    </subcellularLocation>
</comment>
<keyword evidence="2" id="KW-1003">Cell membrane</keyword>
<comment type="caution">
    <text evidence="11">The sequence shown here is derived from an EMBL/GenBank/DDBJ whole genome shotgun (WGS) entry which is preliminary data.</text>
</comment>
<evidence type="ECO:0000256" key="5">
    <source>
        <dbReference type="ARBA" id="ARBA00022989"/>
    </source>
</evidence>
<dbReference type="SUPFAM" id="SSF58104">
    <property type="entry name" value="Methyl-accepting chemotaxis protein (MCP) signaling domain"/>
    <property type="match status" value="1"/>
</dbReference>
<gene>
    <name evidence="11" type="ORF">H8K27_08065</name>
</gene>
<feature type="transmembrane region" description="Helical" evidence="9">
    <location>
        <begin position="198"/>
        <end position="219"/>
    </location>
</feature>
<sequence length="583" mass="62865">MSAFLALQRLSISRRLGILIFGAVIGILLLTATFLISEKGLILQERQANVRQTVETTEKLVEFYYGQFKSGKLPEAEAQQAAKDAVRALRYGQGEYFWINDMQTVMVMHPIKPELEGKNQSATQDPTGKHLFSEMVDVVKKDGEGYVYYMWPKPGNAEPVQKVSFVKGFAPWGWVIGSGVYIDSINATFYERLMEATAGAAILTALLVAVSLFIVRGLIRQLGGEPDYAATMTRHIAAGNLTEDIVLRDKDNSSLLFSIKTMRDSIAHLIGEVKTSANAISGASKEIASGNMDLSSRTESQASSLEETASSMEELTSTVQHNADNARQANQLAASATDVAVKGGAVVSEVISTMTLINASSQKIVDIIGVIDGIAFQTNILALNAAVEAARAGEQGRGFAVVASEVRNLAQRSATAAKEIKVLINDSVESVDHGSKLVDKAGQTMTEISDSVRRVTDVIAEITAATTEQSHGIGQINLAITEMDNVTQQNAALVEEAAAAAAAMQDQTEHLLKAVSVFKLKENDRPQTTAPEKKALSPVRTAATAAIHGKRAMQAAPKKVLPVKIREIDAKSQQKTQDEWEEF</sequence>
<dbReference type="EMBL" id="JACOGC010000002">
    <property type="protein sequence ID" value="MBC3885079.1"/>
    <property type="molecule type" value="Genomic_DNA"/>
</dbReference>
<dbReference type="InterPro" id="IPR033480">
    <property type="entry name" value="sCache_2"/>
</dbReference>